<name>D3QC13_STANL</name>
<dbReference type="AlphaFoldDB" id="D3QC13"/>
<dbReference type="InterPro" id="IPR050765">
    <property type="entry name" value="Riboflavin_Biosynth_HTPR"/>
</dbReference>
<feature type="domain" description="Bacterial bifunctional deaminase-reductase C-terminal" evidence="1">
    <location>
        <begin position="3"/>
        <end position="165"/>
    </location>
</feature>
<reference evidence="2 3" key="1">
    <citation type="journal article" date="2009" name="Stand. Genomic Sci.">
        <title>Complete genome sequence of Stackebrandtia nassauensis type strain (LLR-40K-21).</title>
        <authorList>
            <person name="Munk C."/>
            <person name="Lapidus A."/>
            <person name="Copeland A."/>
            <person name="Jando M."/>
            <person name="Mayilraj S."/>
            <person name="Glavina Del Rio T."/>
            <person name="Nolan M."/>
            <person name="Chen F."/>
            <person name="Lucas S."/>
            <person name="Tice H."/>
            <person name="Cheng J.F."/>
            <person name="Han C."/>
            <person name="Detter J.C."/>
            <person name="Bruce D."/>
            <person name="Goodwin L."/>
            <person name="Chain P."/>
            <person name="Pitluck S."/>
            <person name="Goker M."/>
            <person name="Ovchinikova G."/>
            <person name="Pati A."/>
            <person name="Ivanova N."/>
            <person name="Mavromatis K."/>
            <person name="Chen A."/>
            <person name="Palaniappan K."/>
            <person name="Land M."/>
            <person name="Hauser L."/>
            <person name="Chang Y.J."/>
            <person name="Jeffries C.D."/>
            <person name="Bristow J."/>
            <person name="Eisen J.A."/>
            <person name="Markowitz V."/>
            <person name="Hugenholtz P."/>
            <person name="Kyrpides N.C."/>
            <person name="Klenk H.P."/>
        </authorList>
    </citation>
    <scope>NUCLEOTIDE SEQUENCE [LARGE SCALE GENOMIC DNA]</scope>
    <source>
        <strain evidence="3">DSM 44728 / CIP 108903 / NRRL B-16338 / NBRC 102104 / LLR-40K-21</strain>
    </source>
</reference>
<evidence type="ECO:0000313" key="2">
    <source>
        <dbReference type="EMBL" id="ADD44902.1"/>
    </source>
</evidence>
<dbReference type="KEGG" id="sna:Snas_5268"/>
<dbReference type="OrthoDB" id="3820697at2"/>
<proteinExistence type="predicted"/>
<dbReference type="SUPFAM" id="SSF53597">
    <property type="entry name" value="Dihydrofolate reductase-like"/>
    <property type="match status" value="1"/>
</dbReference>
<dbReference type="STRING" id="446470.Snas_5268"/>
<keyword evidence="3" id="KW-1185">Reference proteome</keyword>
<dbReference type="PANTHER" id="PTHR38011:SF12">
    <property type="entry name" value="BIFUNCTIONAL DEAMINASE-REDUCTASE DOMAIN PROTEIN"/>
    <property type="match status" value="1"/>
</dbReference>
<accession>D3QC13</accession>
<organism evidence="2 3">
    <name type="scientific">Stackebrandtia nassauensis (strain DSM 44728 / CIP 108903 / NRRL B-16338 / NBRC 102104 / LLR-40K-21)</name>
    <dbReference type="NCBI Taxonomy" id="446470"/>
    <lineage>
        <taxon>Bacteria</taxon>
        <taxon>Bacillati</taxon>
        <taxon>Actinomycetota</taxon>
        <taxon>Actinomycetes</taxon>
        <taxon>Glycomycetales</taxon>
        <taxon>Glycomycetaceae</taxon>
        <taxon>Stackebrandtia</taxon>
    </lineage>
</organism>
<evidence type="ECO:0000313" key="3">
    <source>
        <dbReference type="Proteomes" id="UP000000844"/>
    </source>
</evidence>
<dbReference type="Gene3D" id="3.40.430.10">
    <property type="entry name" value="Dihydrofolate Reductase, subunit A"/>
    <property type="match status" value="1"/>
</dbReference>
<dbReference type="GO" id="GO:0009231">
    <property type="term" value="P:riboflavin biosynthetic process"/>
    <property type="evidence" value="ECO:0007669"/>
    <property type="project" value="InterPro"/>
</dbReference>
<dbReference type="PANTHER" id="PTHR38011">
    <property type="entry name" value="DIHYDROFOLATE REDUCTASE FAMILY PROTEIN (AFU_ORTHOLOGUE AFUA_8G06820)"/>
    <property type="match status" value="1"/>
</dbReference>
<dbReference type="eggNOG" id="COG0262">
    <property type="taxonomic scope" value="Bacteria"/>
</dbReference>
<dbReference type="HOGENOM" id="CLU_043966_3_1_11"/>
<dbReference type="EMBL" id="CP001778">
    <property type="protein sequence ID" value="ADD44902.1"/>
    <property type="molecule type" value="Genomic_DNA"/>
</dbReference>
<gene>
    <name evidence="2" type="ordered locus">Snas_5268</name>
</gene>
<dbReference type="GO" id="GO:0008703">
    <property type="term" value="F:5-amino-6-(5-phosphoribosylamino)uracil reductase activity"/>
    <property type="evidence" value="ECO:0007669"/>
    <property type="project" value="InterPro"/>
</dbReference>
<dbReference type="InterPro" id="IPR002734">
    <property type="entry name" value="RibDG_C"/>
</dbReference>
<dbReference type="InterPro" id="IPR024072">
    <property type="entry name" value="DHFR-like_dom_sf"/>
</dbReference>
<dbReference type="Proteomes" id="UP000000844">
    <property type="component" value="Chromosome"/>
</dbReference>
<sequence length="194" mass="20808">MAKVYTHMTMSLDGYIADPNDGIDELFEWYGAGEESVDSANEDVEFAVDSNSAELLREFTGSTGALVTGRRLFDLTDGWGDSHPVGAPVVVVTHQPPADTGKWPNTTFTDGVEAAIAAAKRIAGDEDVVIASASISAQALDLGLVDEVHVSQVPVLLGEGIPYFANLKNAPHRFDDPVVVQGKRATHLKYVVRR</sequence>
<evidence type="ECO:0000259" key="1">
    <source>
        <dbReference type="Pfam" id="PF01872"/>
    </source>
</evidence>
<protein>
    <recommendedName>
        <fullName evidence="1">Bacterial bifunctional deaminase-reductase C-terminal domain-containing protein</fullName>
    </recommendedName>
</protein>
<dbReference type="RefSeq" id="WP_013020473.1">
    <property type="nucleotide sequence ID" value="NC_013947.1"/>
</dbReference>
<dbReference type="Pfam" id="PF01872">
    <property type="entry name" value="RibD_C"/>
    <property type="match status" value="1"/>
</dbReference>